<evidence type="ECO:0000256" key="6">
    <source>
        <dbReference type="PIRSR" id="PIRSR000027-1"/>
    </source>
</evidence>
<keyword evidence="4" id="KW-0249">Electron transport</keyword>
<dbReference type="GO" id="GO:0042597">
    <property type="term" value="C:periplasmic space"/>
    <property type="evidence" value="ECO:0007669"/>
    <property type="project" value="InterPro"/>
</dbReference>
<dbReference type="InterPro" id="IPR012127">
    <property type="entry name" value="Cyt_c_prime"/>
</dbReference>
<dbReference type="GO" id="GO:0020037">
    <property type="term" value="F:heme binding"/>
    <property type="evidence" value="ECO:0007669"/>
    <property type="project" value="InterPro"/>
</dbReference>
<dbReference type="GO" id="GO:0009055">
    <property type="term" value="F:electron transfer activity"/>
    <property type="evidence" value="ECO:0007669"/>
    <property type="project" value="InterPro"/>
</dbReference>
<evidence type="ECO:0000256" key="2">
    <source>
        <dbReference type="ARBA" id="ARBA00022617"/>
    </source>
</evidence>
<keyword evidence="2 7" id="KW-0349">Heme</keyword>
<keyword evidence="3 6" id="KW-0479">Metal-binding</keyword>
<name>A0A1H6N3E3_9GAMM</name>
<gene>
    <name evidence="9" type="ORF">SAMN05660691_03189</name>
</gene>
<dbReference type="InterPro" id="IPR002321">
    <property type="entry name" value="Cyt_c_II"/>
</dbReference>
<dbReference type="OrthoDB" id="5520910at2"/>
<feature type="binding site" description="covalent" evidence="7">
    <location>
        <position position="144"/>
    </location>
    <ligand>
        <name>heme c</name>
        <dbReference type="ChEBI" id="CHEBI:61717"/>
    </ligand>
</feature>
<reference evidence="10" key="1">
    <citation type="submission" date="2016-10" db="EMBL/GenBank/DDBJ databases">
        <authorList>
            <person name="Varghese N."/>
            <person name="Submissions S."/>
        </authorList>
    </citation>
    <scope>NUCLEOTIDE SEQUENCE [LARGE SCALE GENOMIC DNA]</scope>
    <source>
        <strain evidence="10">DSM 17616</strain>
    </source>
</reference>
<protein>
    <submittedName>
        <fullName evidence="9">Cytochrome c556</fullName>
    </submittedName>
</protein>
<keyword evidence="1" id="KW-0813">Transport</keyword>
<evidence type="ECO:0000256" key="8">
    <source>
        <dbReference type="SAM" id="SignalP"/>
    </source>
</evidence>
<accession>A0A1H6N3E3</accession>
<feature type="binding site" description="axial binding residue" evidence="6">
    <location>
        <position position="145"/>
    </location>
    <ligand>
        <name>heme c</name>
        <dbReference type="ChEBI" id="CHEBI:61717"/>
    </ligand>
    <ligandPart>
        <name>Fe</name>
        <dbReference type="ChEBI" id="CHEBI:18248"/>
    </ligandPart>
</feature>
<dbReference type="Pfam" id="PF01322">
    <property type="entry name" value="Cytochrom_C_2"/>
    <property type="match status" value="1"/>
</dbReference>
<dbReference type="GO" id="GO:0022900">
    <property type="term" value="P:electron transport chain"/>
    <property type="evidence" value="ECO:0007669"/>
    <property type="project" value="InterPro"/>
</dbReference>
<dbReference type="GO" id="GO:0005506">
    <property type="term" value="F:iron ion binding"/>
    <property type="evidence" value="ECO:0007669"/>
    <property type="project" value="InterPro"/>
</dbReference>
<dbReference type="SUPFAM" id="SSF47175">
    <property type="entry name" value="Cytochromes"/>
    <property type="match status" value="1"/>
</dbReference>
<evidence type="ECO:0000313" key="10">
    <source>
        <dbReference type="Proteomes" id="UP000199371"/>
    </source>
</evidence>
<feature type="binding site" description="covalent" evidence="7">
    <location>
        <position position="141"/>
    </location>
    <ligand>
        <name>heme c</name>
        <dbReference type="ChEBI" id="CHEBI:61717"/>
    </ligand>
</feature>
<feature type="chain" id="PRO_5011685499" evidence="8">
    <location>
        <begin position="21"/>
        <end position="150"/>
    </location>
</feature>
<dbReference type="STRING" id="173990.SAMN05660691_03189"/>
<sequence>MKKPLLTVVLVSLLSTSAFAGSAFTEAKDSVKYRQSAFQLIRHNMADIADMLKGDVSYDAERVNKRATALATLTTLPWEAFTVPGAEQGGGDAKAAVWKNLSDFQSRGEKLATDALALKSAADSMDQAEVRKAFGSFARNCKACHDEYKN</sequence>
<dbReference type="RefSeq" id="WP_092795490.1">
    <property type="nucleotide sequence ID" value="NZ_DASWWU010000007.1"/>
</dbReference>
<feature type="signal peptide" evidence="8">
    <location>
        <begin position="1"/>
        <end position="20"/>
    </location>
</feature>
<dbReference type="Proteomes" id="UP000199371">
    <property type="component" value="Unassembled WGS sequence"/>
</dbReference>
<dbReference type="PROSITE" id="PS51009">
    <property type="entry name" value="CYTCII"/>
    <property type="match status" value="1"/>
</dbReference>
<dbReference type="PIRSF" id="PIRSF000027">
    <property type="entry name" value="Cytc_c_prime"/>
    <property type="match status" value="1"/>
</dbReference>
<evidence type="ECO:0000256" key="4">
    <source>
        <dbReference type="ARBA" id="ARBA00022982"/>
    </source>
</evidence>
<keyword evidence="5 6" id="KW-0408">Iron</keyword>
<keyword evidence="8" id="KW-0732">Signal</keyword>
<evidence type="ECO:0000256" key="3">
    <source>
        <dbReference type="ARBA" id="ARBA00022723"/>
    </source>
</evidence>
<organism evidence="9 10">
    <name type="scientific">Rheinheimera pacifica</name>
    <dbReference type="NCBI Taxonomy" id="173990"/>
    <lineage>
        <taxon>Bacteria</taxon>
        <taxon>Pseudomonadati</taxon>
        <taxon>Pseudomonadota</taxon>
        <taxon>Gammaproteobacteria</taxon>
        <taxon>Chromatiales</taxon>
        <taxon>Chromatiaceae</taxon>
        <taxon>Rheinheimera</taxon>
    </lineage>
</organism>
<proteinExistence type="predicted"/>
<dbReference type="AlphaFoldDB" id="A0A1H6N3E3"/>
<evidence type="ECO:0000313" key="9">
    <source>
        <dbReference type="EMBL" id="SEI05923.1"/>
    </source>
</evidence>
<comment type="PTM">
    <text evidence="7">Binds 1 heme group per subunit.</text>
</comment>
<dbReference type="Gene3D" id="1.20.120.10">
    <property type="entry name" value="Cytochrome c/b562"/>
    <property type="match status" value="1"/>
</dbReference>
<dbReference type="InterPro" id="IPR010980">
    <property type="entry name" value="Cyt_c/b562"/>
</dbReference>
<dbReference type="EMBL" id="FNXF01000014">
    <property type="protein sequence ID" value="SEI05923.1"/>
    <property type="molecule type" value="Genomic_DNA"/>
</dbReference>
<keyword evidence="10" id="KW-1185">Reference proteome</keyword>
<evidence type="ECO:0000256" key="7">
    <source>
        <dbReference type="PIRSR" id="PIRSR000027-2"/>
    </source>
</evidence>
<evidence type="ECO:0000256" key="1">
    <source>
        <dbReference type="ARBA" id="ARBA00022448"/>
    </source>
</evidence>
<evidence type="ECO:0000256" key="5">
    <source>
        <dbReference type="ARBA" id="ARBA00023004"/>
    </source>
</evidence>